<evidence type="ECO:0000256" key="3">
    <source>
        <dbReference type="SAM" id="MobiDB-lite"/>
    </source>
</evidence>
<organism evidence="4 5">
    <name type="scientific">Fusarium culmorum</name>
    <dbReference type="NCBI Taxonomy" id="5516"/>
    <lineage>
        <taxon>Eukaryota</taxon>
        <taxon>Fungi</taxon>
        <taxon>Dikarya</taxon>
        <taxon>Ascomycota</taxon>
        <taxon>Pezizomycotina</taxon>
        <taxon>Sordariomycetes</taxon>
        <taxon>Hypocreomycetidae</taxon>
        <taxon>Hypocreales</taxon>
        <taxon>Nectriaceae</taxon>
        <taxon>Fusarium</taxon>
    </lineage>
</organism>
<evidence type="ECO:0000256" key="1">
    <source>
        <dbReference type="ARBA" id="ARBA00022741"/>
    </source>
</evidence>
<gene>
    <name evidence="4" type="ORF">FCULG_00004393</name>
</gene>
<reference evidence="4 5" key="1">
    <citation type="submission" date="2018-02" db="EMBL/GenBank/DDBJ databases">
        <title>Fusarium culmorum secondary metabolites in fungal-bacterial-plant interactions.</title>
        <authorList>
            <person name="Schmidt R."/>
        </authorList>
    </citation>
    <scope>NUCLEOTIDE SEQUENCE [LARGE SCALE GENOMIC DNA]</scope>
    <source>
        <strain evidence="4 5">PV</strain>
    </source>
</reference>
<dbReference type="GO" id="GO:0005525">
    <property type="term" value="F:GTP binding"/>
    <property type="evidence" value="ECO:0007669"/>
    <property type="project" value="UniProtKB-KW"/>
</dbReference>
<evidence type="ECO:0000256" key="2">
    <source>
        <dbReference type="ARBA" id="ARBA00023134"/>
    </source>
</evidence>
<keyword evidence="1" id="KW-0547">Nucleotide-binding</keyword>
<name>A0A2T4HAR8_FUSCU</name>
<protein>
    <recommendedName>
        <fullName evidence="6">GTP-binding protein RHO1</fullName>
    </recommendedName>
</protein>
<dbReference type="PANTHER" id="PTHR24072">
    <property type="entry name" value="RHO FAMILY GTPASE"/>
    <property type="match status" value="1"/>
</dbReference>
<evidence type="ECO:0000313" key="4">
    <source>
        <dbReference type="EMBL" id="PTD12912.1"/>
    </source>
</evidence>
<dbReference type="GO" id="GO:0007264">
    <property type="term" value="P:small GTPase-mediated signal transduction"/>
    <property type="evidence" value="ECO:0007669"/>
    <property type="project" value="InterPro"/>
</dbReference>
<proteinExistence type="predicted"/>
<dbReference type="Proteomes" id="UP000241587">
    <property type="component" value="Unassembled WGS sequence"/>
</dbReference>
<dbReference type="OrthoDB" id="25896at2759"/>
<sequence length="327" mass="37286">MSAPNMLSEERIDSWRQRVPSRLDRDDPFKGDGFDGRPSTRLTFREASPPPRRPHTRLGFLRAATPLFGRSSTPSSRPASGMTGRRAESNRTRLLTLLSRKRKRNEDEVEIPREPVRLNFLFVGSKGSGQTSLLFRSRYGYFPHSDGFARPLYETYVSDRVYHKQPDTSGVPDLNTVEKLTYIEWDAIFLCFDISDKMSMYTIVQWQWNNASNHGFAKSATFEPLLYLVGLKKDIRDQCFLEDHRTDSAANLSSDLIVYPTCCVSPSEASWQAMRIGAQKYIECSATTGEGMKDVIDGTGRDAMRKIVGEEWLEDEVAASKKKRRFL</sequence>
<dbReference type="AlphaFoldDB" id="A0A2T4HAR8"/>
<dbReference type="Gene3D" id="3.40.50.300">
    <property type="entry name" value="P-loop containing nucleotide triphosphate hydrolases"/>
    <property type="match status" value="1"/>
</dbReference>
<dbReference type="InterPro" id="IPR027417">
    <property type="entry name" value="P-loop_NTPase"/>
</dbReference>
<feature type="compositionally biased region" description="Basic and acidic residues" evidence="3">
    <location>
        <begin position="8"/>
        <end position="35"/>
    </location>
</feature>
<keyword evidence="2" id="KW-0342">GTP-binding</keyword>
<dbReference type="SUPFAM" id="SSF52540">
    <property type="entry name" value="P-loop containing nucleoside triphosphate hydrolases"/>
    <property type="match status" value="1"/>
</dbReference>
<dbReference type="InterPro" id="IPR003578">
    <property type="entry name" value="Small_GTPase_Rho"/>
</dbReference>
<dbReference type="EMBL" id="PVEM01000001">
    <property type="protein sequence ID" value="PTD12912.1"/>
    <property type="molecule type" value="Genomic_DNA"/>
</dbReference>
<dbReference type="InterPro" id="IPR001806">
    <property type="entry name" value="Small_GTPase"/>
</dbReference>
<dbReference type="OMA" id="WDAIFLC"/>
<dbReference type="Pfam" id="PF00071">
    <property type="entry name" value="Ras"/>
    <property type="match status" value="1"/>
</dbReference>
<accession>A0A2T4HAR8</accession>
<keyword evidence="5" id="KW-1185">Reference proteome</keyword>
<feature type="region of interest" description="Disordered" evidence="3">
    <location>
        <begin position="1"/>
        <end position="89"/>
    </location>
</feature>
<evidence type="ECO:0000313" key="5">
    <source>
        <dbReference type="Proteomes" id="UP000241587"/>
    </source>
</evidence>
<evidence type="ECO:0008006" key="6">
    <source>
        <dbReference type="Google" id="ProtNLM"/>
    </source>
</evidence>
<dbReference type="SMART" id="SM00174">
    <property type="entry name" value="RHO"/>
    <property type="match status" value="1"/>
</dbReference>
<comment type="caution">
    <text evidence="4">The sequence shown here is derived from an EMBL/GenBank/DDBJ whole genome shotgun (WGS) entry which is preliminary data.</text>
</comment>
<dbReference type="GO" id="GO:0003924">
    <property type="term" value="F:GTPase activity"/>
    <property type="evidence" value="ECO:0007669"/>
    <property type="project" value="InterPro"/>
</dbReference>